<keyword evidence="4 8" id="KW-0694">RNA-binding</keyword>
<organism evidence="10 11">
    <name type="scientific">Candidatus Nitrosymbiomonas proteolyticus</name>
    <dbReference type="NCBI Taxonomy" id="2608984"/>
    <lineage>
        <taxon>Bacteria</taxon>
        <taxon>Bacillati</taxon>
        <taxon>Armatimonadota</taxon>
        <taxon>Armatimonadota incertae sedis</taxon>
        <taxon>Candidatus Nitrosymbiomonas</taxon>
    </lineage>
</organism>
<dbReference type="Pfam" id="PF01649">
    <property type="entry name" value="Ribosomal_S20p"/>
    <property type="match status" value="1"/>
</dbReference>
<protein>
    <recommendedName>
        <fullName evidence="7 8">Small ribosomal subunit protein bS20</fullName>
    </recommendedName>
</protein>
<dbReference type="AlphaFoldDB" id="A0A809S5B9"/>
<dbReference type="KEGG" id="npy:NPRO_17420"/>
<keyword evidence="5 8" id="KW-0689">Ribosomal protein</keyword>
<dbReference type="GO" id="GO:0005829">
    <property type="term" value="C:cytosol"/>
    <property type="evidence" value="ECO:0007669"/>
    <property type="project" value="TreeGrafter"/>
</dbReference>
<comment type="function">
    <text evidence="1 8">Binds directly to 16S ribosomal RNA.</text>
</comment>
<dbReference type="Proteomes" id="UP000662873">
    <property type="component" value="Chromosome"/>
</dbReference>
<dbReference type="GO" id="GO:0006412">
    <property type="term" value="P:translation"/>
    <property type="evidence" value="ECO:0007669"/>
    <property type="project" value="UniProtKB-UniRule"/>
</dbReference>
<reference evidence="10" key="1">
    <citation type="journal article" name="DNA Res.">
        <title>The physiological potential of anammox bacteria as revealed by their core genome structure.</title>
        <authorList>
            <person name="Okubo T."/>
            <person name="Toyoda A."/>
            <person name="Fukuhara K."/>
            <person name="Uchiyama I."/>
            <person name="Harigaya Y."/>
            <person name="Kuroiwa M."/>
            <person name="Suzuki T."/>
            <person name="Murakami Y."/>
            <person name="Suwa Y."/>
            <person name="Takami H."/>
        </authorList>
    </citation>
    <scope>NUCLEOTIDE SEQUENCE</scope>
    <source>
        <strain evidence="10">317325-2</strain>
    </source>
</reference>
<dbReference type="PANTHER" id="PTHR33398:SF1">
    <property type="entry name" value="SMALL RIBOSOMAL SUBUNIT PROTEIN BS20C"/>
    <property type="match status" value="1"/>
</dbReference>
<accession>A0A809S5B9</accession>
<dbReference type="GO" id="GO:0070181">
    <property type="term" value="F:small ribosomal subunit rRNA binding"/>
    <property type="evidence" value="ECO:0007669"/>
    <property type="project" value="TreeGrafter"/>
</dbReference>
<evidence type="ECO:0000256" key="7">
    <source>
        <dbReference type="ARBA" id="ARBA00035136"/>
    </source>
</evidence>
<evidence type="ECO:0000256" key="1">
    <source>
        <dbReference type="ARBA" id="ARBA00003134"/>
    </source>
</evidence>
<evidence type="ECO:0000256" key="9">
    <source>
        <dbReference type="SAM" id="MobiDB-lite"/>
    </source>
</evidence>
<evidence type="ECO:0000313" key="10">
    <source>
        <dbReference type="EMBL" id="BBO24147.1"/>
    </source>
</evidence>
<dbReference type="GO" id="GO:0015935">
    <property type="term" value="C:small ribosomal subunit"/>
    <property type="evidence" value="ECO:0007669"/>
    <property type="project" value="TreeGrafter"/>
</dbReference>
<evidence type="ECO:0000256" key="3">
    <source>
        <dbReference type="ARBA" id="ARBA00022730"/>
    </source>
</evidence>
<evidence type="ECO:0000313" key="11">
    <source>
        <dbReference type="Proteomes" id="UP000662873"/>
    </source>
</evidence>
<dbReference type="InterPro" id="IPR002583">
    <property type="entry name" value="Ribosomal_bS20"/>
</dbReference>
<keyword evidence="6 8" id="KW-0687">Ribonucleoprotein</keyword>
<dbReference type="HAMAP" id="MF_00500">
    <property type="entry name" value="Ribosomal_bS20"/>
    <property type="match status" value="1"/>
</dbReference>
<sequence>MANLKSSKKDLRRSAKRRARNLSAKSALKTYVKNVRKAAEGGDPEAMQKALQAAARMLDKASEHGIIHKNQAARRKSRIAKLVNKTATGE</sequence>
<keyword evidence="3 8" id="KW-0699">rRNA-binding</keyword>
<proteinExistence type="inferred from homology"/>
<evidence type="ECO:0000256" key="2">
    <source>
        <dbReference type="ARBA" id="ARBA00007634"/>
    </source>
</evidence>
<dbReference type="FunFam" id="1.20.58.110:FF:000001">
    <property type="entry name" value="30S ribosomal protein S20"/>
    <property type="match status" value="1"/>
</dbReference>
<gene>
    <name evidence="8" type="primary">rpsT</name>
    <name evidence="10" type="ORF">NPRO_17420</name>
</gene>
<dbReference type="InterPro" id="IPR036510">
    <property type="entry name" value="Ribosomal_bS20_sf"/>
</dbReference>
<evidence type="ECO:0000256" key="4">
    <source>
        <dbReference type="ARBA" id="ARBA00022884"/>
    </source>
</evidence>
<dbReference type="SUPFAM" id="SSF46992">
    <property type="entry name" value="Ribosomal protein S20"/>
    <property type="match status" value="1"/>
</dbReference>
<evidence type="ECO:0000256" key="5">
    <source>
        <dbReference type="ARBA" id="ARBA00022980"/>
    </source>
</evidence>
<dbReference type="EMBL" id="AP021858">
    <property type="protein sequence ID" value="BBO24147.1"/>
    <property type="molecule type" value="Genomic_DNA"/>
</dbReference>
<dbReference type="GO" id="GO:0003735">
    <property type="term" value="F:structural constituent of ribosome"/>
    <property type="evidence" value="ECO:0007669"/>
    <property type="project" value="InterPro"/>
</dbReference>
<feature type="region of interest" description="Disordered" evidence="9">
    <location>
        <begin position="1"/>
        <end position="25"/>
    </location>
</feature>
<name>A0A809S5B9_9BACT</name>
<comment type="similarity">
    <text evidence="2 8">Belongs to the bacterial ribosomal protein bS20 family.</text>
</comment>
<dbReference type="PANTHER" id="PTHR33398">
    <property type="entry name" value="30S RIBOSOMAL PROTEIN S20"/>
    <property type="match status" value="1"/>
</dbReference>
<dbReference type="Gene3D" id="1.20.58.110">
    <property type="entry name" value="Ribosomal protein S20"/>
    <property type="match status" value="1"/>
</dbReference>
<evidence type="ECO:0000256" key="8">
    <source>
        <dbReference type="HAMAP-Rule" id="MF_00500"/>
    </source>
</evidence>
<dbReference type="NCBIfam" id="TIGR00029">
    <property type="entry name" value="S20"/>
    <property type="match status" value="1"/>
</dbReference>
<evidence type="ECO:0000256" key="6">
    <source>
        <dbReference type="ARBA" id="ARBA00023274"/>
    </source>
</evidence>